<accession>A0A9R1CAT0</accession>
<keyword evidence="3" id="KW-1185">Reference proteome</keyword>
<evidence type="ECO:0000313" key="2">
    <source>
        <dbReference type="EMBL" id="GJG59105.1"/>
    </source>
</evidence>
<reference evidence="2" key="1">
    <citation type="journal article" date="2022" name="Int. J. Syst. Evol. Microbiol.">
        <title>Prevotella lacticifex sp. nov., isolated from the rumen of cows.</title>
        <authorList>
            <person name="Shinkai T."/>
            <person name="Ikeyama N."/>
            <person name="Kumagai M."/>
            <person name="Ohmori H."/>
            <person name="Sakamoto M."/>
            <person name="Ohkuma M."/>
            <person name="Mitsumori M."/>
        </authorList>
    </citation>
    <scope>NUCLEOTIDE SEQUENCE</scope>
    <source>
        <strain evidence="2">R5076</strain>
    </source>
</reference>
<sequence length="142" mass="15922">MTDEKLVGSLNLAKLTNVGIMTIKGQSCNKKCVVIPIEDNDIYVKVEEKTDRQGNRYVDRKFSLGIEIYESREKDQYGNTHYMKPSTSKEYINTHSQADLDLRNKIYLGNLHPVAIPSSNQAATVEAPPAEVVTSSDDDLPF</sequence>
<feature type="compositionally biased region" description="Low complexity" evidence="1">
    <location>
        <begin position="122"/>
        <end position="134"/>
    </location>
</feature>
<organism evidence="2 3">
    <name type="scientific">Prevotella lacticifex</name>
    <dbReference type="NCBI Taxonomy" id="2854755"/>
    <lineage>
        <taxon>Bacteria</taxon>
        <taxon>Pseudomonadati</taxon>
        <taxon>Bacteroidota</taxon>
        <taxon>Bacteroidia</taxon>
        <taxon>Bacteroidales</taxon>
        <taxon>Prevotellaceae</taxon>
        <taxon>Prevotella</taxon>
    </lineage>
</organism>
<proteinExistence type="predicted"/>
<dbReference type="EMBL" id="BPUB01000002">
    <property type="protein sequence ID" value="GJG59105.1"/>
    <property type="molecule type" value="Genomic_DNA"/>
</dbReference>
<evidence type="ECO:0000313" key="3">
    <source>
        <dbReference type="Proteomes" id="UP000825483"/>
    </source>
</evidence>
<evidence type="ECO:0000256" key="1">
    <source>
        <dbReference type="SAM" id="MobiDB-lite"/>
    </source>
</evidence>
<gene>
    <name evidence="2" type="ORF">PRLR5076_19560</name>
</gene>
<feature type="region of interest" description="Disordered" evidence="1">
    <location>
        <begin position="120"/>
        <end position="142"/>
    </location>
</feature>
<dbReference type="AlphaFoldDB" id="A0A9R1CAT0"/>
<dbReference type="Proteomes" id="UP000825483">
    <property type="component" value="Unassembled WGS sequence"/>
</dbReference>
<dbReference type="RefSeq" id="WP_223928886.1">
    <property type="nucleotide sequence ID" value="NZ_BPTU01000001.1"/>
</dbReference>
<dbReference type="GeneID" id="72466856"/>
<name>A0A9R1CAT0_9BACT</name>
<comment type="caution">
    <text evidence="2">The sequence shown here is derived from an EMBL/GenBank/DDBJ whole genome shotgun (WGS) entry which is preliminary data.</text>
</comment>
<protein>
    <submittedName>
        <fullName evidence="2">Uncharacterized protein</fullName>
    </submittedName>
</protein>